<feature type="transmembrane region" description="Helical" evidence="7">
    <location>
        <begin position="12"/>
        <end position="37"/>
    </location>
</feature>
<keyword evidence="3" id="KW-1003">Cell membrane</keyword>
<evidence type="ECO:0000256" key="2">
    <source>
        <dbReference type="ARBA" id="ARBA00022448"/>
    </source>
</evidence>
<protein>
    <submittedName>
        <fullName evidence="9">Sugar ABC transporter permease</fullName>
    </submittedName>
</protein>
<feature type="transmembrane region" description="Helical" evidence="7">
    <location>
        <begin position="260"/>
        <end position="282"/>
    </location>
</feature>
<feature type="transmembrane region" description="Helical" evidence="7">
    <location>
        <begin position="105"/>
        <end position="126"/>
    </location>
</feature>
<gene>
    <name evidence="9" type="ORF">ENW00_07530</name>
</gene>
<dbReference type="SUPFAM" id="SSF161098">
    <property type="entry name" value="MetI-like"/>
    <property type="match status" value="1"/>
</dbReference>
<dbReference type="InterPro" id="IPR051393">
    <property type="entry name" value="ABC_transporter_permease"/>
</dbReference>
<feature type="domain" description="ABC transmembrane type-1" evidence="8">
    <location>
        <begin position="68"/>
        <end position="279"/>
    </location>
</feature>
<dbReference type="InterPro" id="IPR035906">
    <property type="entry name" value="MetI-like_sf"/>
</dbReference>
<feature type="transmembrane region" description="Helical" evidence="7">
    <location>
        <begin position="153"/>
        <end position="178"/>
    </location>
</feature>
<keyword evidence="2 7" id="KW-0813">Transport</keyword>
<dbReference type="Gene3D" id="1.10.3720.10">
    <property type="entry name" value="MetI-like"/>
    <property type="match status" value="1"/>
</dbReference>
<evidence type="ECO:0000256" key="5">
    <source>
        <dbReference type="ARBA" id="ARBA00022989"/>
    </source>
</evidence>
<dbReference type="CDD" id="cd06261">
    <property type="entry name" value="TM_PBP2"/>
    <property type="match status" value="1"/>
</dbReference>
<dbReference type="PROSITE" id="PS50928">
    <property type="entry name" value="ABC_TM1"/>
    <property type="match status" value="1"/>
</dbReference>
<dbReference type="AlphaFoldDB" id="A0A7C3RMP2"/>
<reference evidence="9" key="1">
    <citation type="journal article" date="2020" name="mSystems">
        <title>Genome- and Community-Level Interaction Insights into Carbon Utilization and Element Cycling Functions of Hydrothermarchaeota in Hydrothermal Sediment.</title>
        <authorList>
            <person name="Zhou Z."/>
            <person name="Liu Y."/>
            <person name="Xu W."/>
            <person name="Pan J."/>
            <person name="Luo Z.H."/>
            <person name="Li M."/>
        </authorList>
    </citation>
    <scope>NUCLEOTIDE SEQUENCE [LARGE SCALE GENOMIC DNA]</scope>
    <source>
        <strain evidence="9">SpSt-81</strain>
    </source>
</reference>
<feature type="transmembrane region" description="Helical" evidence="7">
    <location>
        <begin position="199"/>
        <end position="220"/>
    </location>
</feature>
<evidence type="ECO:0000256" key="4">
    <source>
        <dbReference type="ARBA" id="ARBA00022692"/>
    </source>
</evidence>
<comment type="similarity">
    <text evidence="7">Belongs to the binding-protein-dependent transport system permease family.</text>
</comment>
<comment type="caution">
    <text evidence="9">The sequence shown here is derived from an EMBL/GenBank/DDBJ whole genome shotgun (WGS) entry which is preliminary data.</text>
</comment>
<evidence type="ECO:0000256" key="3">
    <source>
        <dbReference type="ARBA" id="ARBA00022475"/>
    </source>
</evidence>
<evidence type="ECO:0000256" key="7">
    <source>
        <dbReference type="RuleBase" id="RU363032"/>
    </source>
</evidence>
<evidence type="ECO:0000259" key="8">
    <source>
        <dbReference type="PROSITE" id="PS50928"/>
    </source>
</evidence>
<evidence type="ECO:0000256" key="1">
    <source>
        <dbReference type="ARBA" id="ARBA00004651"/>
    </source>
</evidence>
<name>A0A7C3RMP2_DICTH</name>
<proteinExistence type="inferred from homology"/>
<comment type="subcellular location">
    <subcellularLocation>
        <location evidence="1 7">Cell membrane</location>
        <topology evidence="1 7">Multi-pass membrane protein</topology>
    </subcellularLocation>
</comment>
<sequence>MQEKYTKKYKLWFLLPSLIIIGIFIYYALFATFYYSLFNWRDFSKYKSFIGIENYKYLFRDISFIKAIKNTFILLLFAVVFQIGIALVLALIVDTLRRGYKFFRTIYLFPVIISGSAIGLLFYLMYSYDYGLLNSLLSLLGKEKVLWITPKTALWAVLIPVIWQYVGFYFVIILSALYQIPQSIHDAAKIDGFSEFKKAFYISIPLIWDVLAVCISLVIIGTFKVFDVVYVITGGGPMDASQVLGTYLYTVAFTGQNQGYASAIGTVIIFLGIILSLIAQIITKRERIIYQA</sequence>
<evidence type="ECO:0000256" key="6">
    <source>
        <dbReference type="ARBA" id="ARBA00023136"/>
    </source>
</evidence>
<keyword evidence="4 7" id="KW-0812">Transmembrane</keyword>
<dbReference type="PANTHER" id="PTHR30193:SF37">
    <property type="entry name" value="INNER MEMBRANE ABC TRANSPORTER PERMEASE PROTEIN YCJO"/>
    <property type="match status" value="1"/>
</dbReference>
<dbReference type="GO" id="GO:0055085">
    <property type="term" value="P:transmembrane transport"/>
    <property type="evidence" value="ECO:0007669"/>
    <property type="project" value="InterPro"/>
</dbReference>
<accession>A0A7C3RMP2</accession>
<dbReference type="InterPro" id="IPR000515">
    <property type="entry name" value="MetI-like"/>
</dbReference>
<keyword evidence="6 7" id="KW-0472">Membrane</keyword>
<feature type="transmembrane region" description="Helical" evidence="7">
    <location>
        <begin position="72"/>
        <end position="93"/>
    </location>
</feature>
<dbReference type="EMBL" id="DTIN01000032">
    <property type="protein sequence ID" value="HFX13976.1"/>
    <property type="molecule type" value="Genomic_DNA"/>
</dbReference>
<keyword evidence="5 7" id="KW-1133">Transmembrane helix</keyword>
<dbReference type="Pfam" id="PF00528">
    <property type="entry name" value="BPD_transp_1"/>
    <property type="match status" value="1"/>
</dbReference>
<dbReference type="GO" id="GO:0005886">
    <property type="term" value="C:plasma membrane"/>
    <property type="evidence" value="ECO:0007669"/>
    <property type="project" value="UniProtKB-SubCell"/>
</dbReference>
<evidence type="ECO:0000313" key="9">
    <source>
        <dbReference type="EMBL" id="HFX13976.1"/>
    </source>
</evidence>
<dbReference type="PANTHER" id="PTHR30193">
    <property type="entry name" value="ABC TRANSPORTER PERMEASE PROTEIN"/>
    <property type="match status" value="1"/>
</dbReference>
<organism evidence="9">
    <name type="scientific">Dictyoglomus thermophilum</name>
    <dbReference type="NCBI Taxonomy" id="14"/>
    <lineage>
        <taxon>Bacteria</taxon>
        <taxon>Pseudomonadati</taxon>
        <taxon>Dictyoglomota</taxon>
        <taxon>Dictyoglomia</taxon>
        <taxon>Dictyoglomales</taxon>
        <taxon>Dictyoglomaceae</taxon>
        <taxon>Dictyoglomus</taxon>
    </lineage>
</organism>